<evidence type="ECO:0000256" key="1">
    <source>
        <dbReference type="SAM" id="MobiDB-lite"/>
    </source>
</evidence>
<feature type="compositionally biased region" description="Low complexity" evidence="1">
    <location>
        <begin position="152"/>
        <end position="171"/>
    </location>
</feature>
<sequence>MSRRAKIITLITTVAVLLVAFFSYQSYTHISVKDSEPSVSKKAKPVQNVKANNKKKAQKKDDNSIFLQDTNSPDRIIAIHPNGSKGIYQYRKQANGTIYPEFKFFNGDAKYSNGNLFVNPNAKNQSESFNFKTDKSGNYVETNSKRKYQEINTSSQQSKNQENSSTPSSTTAKAKYNGFVAPGAKYAVINDVSRLSDPSNDGQNPTYLVAKANYVRIGNGDFVNFYDRDYYGDKINTFNTNTDVYDVFRNPSNVNKVMFWENNGVRDLSPDELNETTYFNQAMRAGHYNY</sequence>
<dbReference type="Proteomes" id="UP000036106">
    <property type="component" value="Chromosome"/>
</dbReference>
<dbReference type="PATRIC" id="fig|1007676.4.peg.2102"/>
<accession>A0A0H4QLE1</accession>
<protein>
    <submittedName>
        <fullName evidence="2">Uncharacterized protein</fullName>
    </submittedName>
</protein>
<dbReference type="EMBL" id="CP012034">
    <property type="protein sequence ID" value="AKP67896.1"/>
    <property type="molecule type" value="Genomic_DNA"/>
</dbReference>
<reference evidence="3" key="1">
    <citation type="submission" date="2015-07" db="EMBL/GenBank/DDBJ databases">
        <title>Lactobacillus ginsenosidimutans/EMML 3141/ whole genome sequencing.</title>
        <authorList>
            <person name="Kim M.K."/>
            <person name="Im W.-T."/>
            <person name="Srinivasan S."/>
            <person name="Lee J.-J."/>
        </authorList>
    </citation>
    <scope>NUCLEOTIDE SEQUENCE [LARGE SCALE GENOMIC DNA]</scope>
    <source>
        <strain evidence="3">EMML 3041</strain>
    </source>
</reference>
<dbReference type="KEGG" id="lgn:ABM34_10385"/>
<name>A0A0H4QLE1_9LACO</name>
<feature type="region of interest" description="Disordered" evidence="1">
    <location>
        <begin position="122"/>
        <end position="173"/>
    </location>
</feature>
<dbReference type="AlphaFoldDB" id="A0A0H4QLE1"/>
<evidence type="ECO:0000313" key="3">
    <source>
        <dbReference type="Proteomes" id="UP000036106"/>
    </source>
</evidence>
<gene>
    <name evidence="2" type="ORF">ABM34_10385</name>
</gene>
<proteinExistence type="predicted"/>
<dbReference type="OrthoDB" id="2296817at2"/>
<feature type="compositionally biased region" description="Polar residues" evidence="1">
    <location>
        <begin position="122"/>
        <end position="131"/>
    </location>
</feature>
<dbReference type="RefSeq" id="WP_048705554.1">
    <property type="nucleotide sequence ID" value="NZ_CP012034.1"/>
</dbReference>
<organism evidence="2 3">
    <name type="scientific">Companilactobacillus ginsenosidimutans</name>
    <dbReference type="NCBI Taxonomy" id="1007676"/>
    <lineage>
        <taxon>Bacteria</taxon>
        <taxon>Bacillati</taxon>
        <taxon>Bacillota</taxon>
        <taxon>Bacilli</taxon>
        <taxon>Lactobacillales</taxon>
        <taxon>Lactobacillaceae</taxon>
        <taxon>Companilactobacillus</taxon>
    </lineage>
</organism>
<feature type="region of interest" description="Disordered" evidence="1">
    <location>
        <begin position="37"/>
        <end position="67"/>
    </location>
</feature>
<evidence type="ECO:0000313" key="2">
    <source>
        <dbReference type="EMBL" id="AKP67896.1"/>
    </source>
</evidence>
<keyword evidence="3" id="KW-1185">Reference proteome</keyword>